<evidence type="ECO:0000313" key="2">
    <source>
        <dbReference type="EMBL" id="NBJ94178.1"/>
    </source>
</evidence>
<dbReference type="RefSeq" id="WP_160561215.1">
    <property type="nucleotide sequence ID" value="NZ_QZDT01000031.1"/>
</dbReference>
<dbReference type="EMBL" id="QZDT01000031">
    <property type="protein sequence ID" value="NBJ94178.1"/>
    <property type="molecule type" value="Genomic_DNA"/>
</dbReference>
<name>A0A9X5GSK7_9FIRM</name>
<evidence type="ECO:0000256" key="1">
    <source>
        <dbReference type="SAM" id="Coils"/>
    </source>
</evidence>
<organism evidence="2 3">
    <name type="scientific">Parablautia muri</name>
    <dbReference type="NCBI Taxonomy" id="2320879"/>
    <lineage>
        <taxon>Bacteria</taxon>
        <taxon>Bacillati</taxon>
        <taxon>Bacillota</taxon>
        <taxon>Clostridia</taxon>
        <taxon>Lachnospirales</taxon>
        <taxon>Lachnospiraceae</taxon>
        <taxon>Parablautia</taxon>
    </lineage>
</organism>
<dbReference type="SUPFAM" id="SSF50118">
    <property type="entry name" value="Cell growth inhibitor/plasmid maintenance toxic component"/>
    <property type="match status" value="1"/>
</dbReference>
<keyword evidence="3" id="KW-1185">Reference proteome</keyword>
<evidence type="ECO:0000313" key="3">
    <source>
        <dbReference type="Proteomes" id="UP001154420"/>
    </source>
</evidence>
<reference evidence="2" key="1">
    <citation type="submission" date="2018-09" db="EMBL/GenBank/DDBJ databases">
        <title>Murine metabolic-syndrome-specific gut microbial biobank.</title>
        <authorList>
            <person name="Liu C."/>
        </authorList>
    </citation>
    <scope>NUCLEOTIDE SEQUENCE</scope>
    <source>
        <strain evidence="2">D42-62</strain>
    </source>
</reference>
<gene>
    <name evidence="2" type="ORF">D5281_16685</name>
</gene>
<dbReference type="Gene3D" id="2.30.30.110">
    <property type="match status" value="1"/>
</dbReference>
<protein>
    <submittedName>
        <fullName evidence="2">Uncharacterized protein</fullName>
    </submittedName>
</protein>
<comment type="caution">
    <text evidence="2">The sequence shown here is derived from an EMBL/GenBank/DDBJ whole genome shotgun (WGS) entry which is preliminary data.</text>
</comment>
<dbReference type="AlphaFoldDB" id="A0A9X5GSK7"/>
<proteinExistence type="predicted"/>
<dbReference type="Proteomes" id="UP001154420">
    <property type="component" value="Unassembled WGS sequence"/>
</dbReference>
<feature type="coiled-coil region" evidence="1">
    <location>
        <begin position="207"/>
        <end position="241"/>
    </location>
</feature>
<dbReference type="OrthoDB" id="2045803at2"/>
<sequence length="248" mass="28153">MRVDYRKLGQIALNPAYRNQPAKDTSDVLANYLYLMSNLNADVDAWSASEMAMITNSLNRWQDKKTHVYSQNVSVGDILMVDFGLRYAPELSYGHPALVLETWNNLMFVIPATSSSSKLAQSYHPTDNPSGKWYYRKVGASDGFAHDCVLIINNAKTISKTSILSPMGKLTCNLQDETQLFREVKNTLLEHLFHREWAANQNLIHAYDKLQTDFNTLKNAKDAAEAKIHELEQQIKNLQPKSIDNQSK</sequence>
<dbReference type="InterPro" id="IPR011067">
    <property type="entry name" value="Plasmid_toxin/cell-grow_inhib"/>
</dbReference>
<accession>A0A9X5GSK7</accession>
<keyword evidence="1" id="KW-0175">Coiled coil</keyword>